<dbReference type="GO" id="GO:0005815">
    <property type="term" value="C:microtubule organizing center"/>
    <property type="evidence" value="ECO:0007669"/>
    <property type="project" value="TreeGrafter"/>
</dbReference>
<dbReference type="GO" id="GO:0033063">
    <property type="term" value="C:Rad51B-Rad51C-Rad51D-XRCC2 complex"/>
    <property type="evidence" value="ECO:0007669"/>
    <property type="project" value="InterPro"/>
</dbReference>
<name>A0A6A4IKD6_9AGAR</name>
<dbReference type="GO" id="GO:0005657">
    <property type="term" value="C:replication fork"/>
    <property type="evidence" value="ECO:0007669"/>
    <property type="project" value="InterPro"/>
</dbReference>
<evidence type="ECO:0000313" key="2">
    <source>
        <dbReference type="EMBL" id="KAE9410976.1"/>
    </source>
</evidence>
<dbReference type="GO" id="GO:0000724">
    <property type="term" value="P:double-strand break repair via homologous recombination"/>
    <property type="evidence" value="ECO:0007669"/>
    <property type="project" value="InterPro"/>
</dbReference>
<reference evidence="2" key="1">
    <citation type="journal article" date="2019" name="Environ. Microbiol.">
        <title>Fungal ecological strategies reflected in gene transcription - a case study of two litter decomposers.</title>
        <authorList>
            <person name="Barbi F."/>
            <person name="Kohler A."/>
            <person name="Barry K."/>
            <person name="Baskaran P."/>
            <person name="Daum C."/>
            <person name="Fauchery L."/>
            <person name="Ihrmark K."/>
            <person name="Kuo A."/>
            <person name="LaButti K."/>
            <person name="Lipzen A."/>
            <person name="Morin E."/>
            <person name="Grigoriev I.V."/>
            <person name="Henrissat B."/>
            <person name="Lindahl B."/>
            <person name="Martin F."/>
        </authorList>
    </citation>
    <scope>NUCLEOTIDE SEQUENCE</scope>
    <source>
        <strain evidence="2">JB14</strain>
    </source>
</reference>
<dbReference type="InterPro" id="IPR030547">
    <property type="entry name" value="XRCC2"/>
</dbReference>
<dbReference type="AlphaFoldDB" id="A0A6A4IKD6"/>
<dbReference type="CDD" id="cd19490">
    <property type="entry name" value="XRCC2"/>
    <property type="match status" value="1"/>
</dbReference>
<dbReference type="InterPro" id="IPR027417">
    <property type="entry name" value="P-loop_NTPase"/>
</dbReference>
<dbReference type="GO" id="GO:0042148">
    <property type="term" value="P:DNA strand invasion"/>
    <property type="evidence" value="ECO:0007669"/>
    <property type="project" value="TreeGrafter"/>
</dbReference>
<dbReference type="Gene3D" id="3.40.50.300">
    <property type="entry name" value="P-loop containing nucleotide triphosphate hydrolases"/>
    <property type="match status" value="1"/>
</dbReference>
<keyword evidence="3" id="KW-1185">Reference proteome</keyword>
<accession>A0A6A4IKD6</accession>
<dbReference type="SUPFAM" id="SSF52540">
    <property type="entry name" value="P-loop containing nucleoside triphosphate hydrolases"/>
    <property type="match status" value="1"/>
</dbReference>
<dbReference type="PANTHER" id="PTHR46644">
    <property type="entry name" value="DNA REPAIR PROTEIN XRCC2"/>
    <property type="match status" value="1"/>
</dbReference>
<sequence>MFDTSSSTAHETPLDNLRLGDVLEIQGPSASGKSHFLYLLVISCILPNTYCSISLGGWDKVAVLFDTDASFSLPRFKQLLISHLETALKPTIDSDAIELLVKRSLQNLHICYPNSSAQVAATLLHLPSYHHTKLPNSEIGVLAVDSISAFYWSDRFAAEQLQPTAHPHRANKSFNPLHHVVSALQRFHSSHKPLIILTNWGLTPTKTTKVDENTSDSLYRQHLVPPPALFPDKDESGGSSSRSSVGALPLTLHIALSIPPIPQLSVETSLTDACMQESSKTRRNTRILGVLRSANSSQTSRFTFIVEDGRLGITTSPS</sequence>
<protein>
    <submittedName>
        <fullName evidence="2">Uncharacterized protein</fullName>
    </submittedName>
</protein>
<dbReference type="EMBL" id="ML769384">
    <property type="protein sequence ID" value="KAE9410976.1"/>
    <property type="molecule type" value="Genomic_DNA"/>
</dbReference>
<feature type="region of interest" description="Disordered" evidence="1">
    <location>
        <begin position="206"/>
        <end position="244"/>
    </location>
</feature>
<evidence type="ECO:0000256" key="1">
    <source>
        <dbReference type="SAM" id="MobiDB-lite"/>
    </source>
</evidence>
<dbReference type="OrthoDB" id="420422at2759"/>
<dbReference type="PANTHER" id="PTHR46644:SF2">
    <property type="entry name" value="DNA REPAIR PROTEIN XRCC2"/>
    <property type="match status" value="1"/>
</dbReference>
<organism evidence="2 3">
    <name type="scientific">Gymnopus androsaceus JB14</name>
    <dbReference type="NCBI Taxonomy" id="1447944"/>
    <lineage>
        <taxon>Eukaryota</taxon>
        <taxon>Fungi</taxon>
        <taxon>Dikarya</taxon>
        <taxon>Basidiomycota</taxon>
        <taxon>Agaricomycotina</taxon>
        <taxon>Agaricomycetes</taxon>
        <taxon>Agaricomycetidae</taxon>
        <taxon>Agaricales</taxon>
        <taxon>Marasmiineae</taxon>
        <taxon>Omphalotaceae</taxon>
        <taxon>Gymnopus</taxon>
    </lineage>
</organism>
<dbReference type="Proteomes" id="UP000799118">
    <property type="component" value="Unassembled WGS sequence"/>
</dbReference>
<gene>
    <name evidence="2" type="ORF">BT96DRAFT_912358</name>
</gene>
<evidence type="ECO:0000313" key="3">
    <source>
        <dbReference type="Proteomes" id="UP000799118"/>
    </source>
</evidence>
<proteinExistence type="predicted"/>
<dbReference type="GO" id="GO:0000400">
    <property type="term" value="F:four-way junction DNA binding"/>
    <property type="evidence" value="ECO:0007669"/>
    <property type="project" value="TreeGrafter"/>
</dbReference>